<dbReference type="AlphaFoldDB" id="A0A7R6Q078"/>
<dbReference type="RefSeq" id="WP_201327372.1">
    <property type="nucleotide sequence ID" value="NZ_AP017470.1"/>
</dbReference>
<protein>
    <submittedName>
        <fullName evidence="1">Uncharacterized protein</fullName>
    </submittedName>
</protein>
<organism evidence="1 2">
    <name type="scientific">Thermotomaculum hydrothermale</name>
    <dbReference type="NCBI Taxonomy" id="981385"/>
    <lineage>
        <taxon>Bacteria</taxon>
        <taxon>Pseudomonadati</taxon>
        <taxon>Acidobacteriota</taxon>
        <taxon>Holophagae</taxon>
        <taxon>Thermotomaculales</taxon>
        <taxon>Thermotomaculaceae</taxon>
        <taxon>Thermotomaculum</taxon>
    </lineage>
</organism>
<dbReference type="Proteomes" id="UP000595564">
    <property type="component" value="Chromosome"/>
</dbReference>
<gene>
    <name evidence="1" type="ORF">TTHT_1583</name>
</gene>
<keyword evidence="2" id="KW-1185">Reference proteome</keyword>
<evidence type="ECO:0000313" key="2">
    <source>
        <dbReference type="Proteomes" id="UP000595564"/>
    </source>
</evidence>
<proteinExistence type="predicted"/>
<reference evidence="1 2" key="1">
    <citation type="journal article" date="2012" name="Extremophiles">
        <title>Thermotomaculum hydrothermale gen. nov., sp. nov., a novel heterotrophic thermophile within the phylum Acidobacteria from a deep-sea hydrothermal vent chimney in the Southern Okinawa Trough.</title>
        <authorList>
            <person name="Izumi H."/>
            <person name="Nunoura T."/>
            <person name="Miyazaki M."/>
            <person name="Mino S."/>
            <person name="Toki T."/>
            <person name="Takai K."/>
            <person name="Sako Y."/>
            <person name="Sawabe T."/>
            <person name="Nakagawa S."/>
        </authorList>
    </citation>
    <scope>NUCLEOTIDE SEQUENCE [LARGE SCALE GENOMIC DNA]</scope>
    <source>
        <strain evidence="1 2">AC55</strain>
    </source>
</reference>
<sequence>MFNIPLKFRWVYKHLTRAELTSGCAYDLSLGDILSEKKEERFLDFYTKSGIKLALKKYGMVNLLREKGFNEIDVKIGKREDGSDYLVVFEPPFRKNKFIAELVVRKTSFKNIFPVMKIEWLCLQNIKGSFTKEKPRLPGQNYPGLGLGKEALQLIMLMGIRLKFHALLNNPEHFHNAYIYSIAFYFDNPEDFGKLKALERLMKSENMSLAEFSWAMEEGKIFKEGDDKPYKWEPAMQILPLRTYLEKKYNNDEYWKKVDYFSGKYRFFLKKE</sequence>
<dbReference type="KEGG" id="thyd:TTHT_1583"/>
<accession>A0A7R6Q078</accession>
<evidence type="ECO:0000313" key="1">
    <source>
        <dbReference type="EMBL" id="BBB33073.1"/>
    </source>
</evidence>
<name>A0A7R6Q078_9BACT</name>
<dbReference type="EMBL" id="AP017470">
    <property type="protein sequence ID" value="BBB33073.1"/>
    <property type="molecule type" value="Genomic_DNA"/>
</dbReference>